<feature type="domain" description="DH" evidence="3">
    <location>
        <begin position="1138"/>
        <end position="1191"/>
    </location>
</feature>
<dbReference type="SUPFAM" id="SSF48065">
    <property type="entry name" value="DBL homology domain (DH-domain)"/>
    <property type="match status" value="1"/>
</dbReference>
<dbReference type="ExpressionAtlas" id="A0A3Q2GVZ9">
    <property type="expression patterns" value="baseline"/>
</dbReference>
<dbReference type="PANTHER" id="PTHR45845">
    <property type="entry name" value="RHO GUANINE NUCLEOTIDE EXCHANGE FACTOR-RELATED"/>
    <property type="match status" value="1"/>
</dbReference>
<dbReference type="GO" id="GO:0005085">
    <property type="term" value="F:guanyl-nucleotide exchange factor activity"/>
    <property type="evidence" value="ECO:0007669"/>
    <property type="project" value="InterPro"/>
</dbReference>
<gene>
    <name evidence="4 6" type="primary">ARHGEF40</name>
</gene>
<feature type="region of interest" description="Disordered" evidence="1">
    <location>
        <begin position="921"/>
        <end position="974"/>
    </location>
</feature>
<dbReference type="Gene3D" id="1.20.900.10">
    <property type="entry name" value="Dbl homology (DH) domain"/>
    <property type="match status" value="1"/>
</dbReference>
<feature type="compositionally biased region" description="Low complexity" evidence="1">
    <location>
        <begin position="939"/>
        <end position="967"/>
    </location>
</feature>
<dbReference type="InterPro" id="IPR000219">
    <property type="entry name" value="DH_dom"/>
</dbReference>
<dbReference type="InterPro" id="IPR011993">
    <property type="entry name" value="PH-like_dom_sf"/>
</dbReference>
<feature type="compositionally biased region" description="Basic and acidic residues" evidence="1">
    <location>
        <begin position="428"/>
        <end position="448"/>
    </location>
</feature>
<evidence type="ECO:0000313" key="4">
    <source>
        <dbReference type="Ensembl" id="ENSECAP00000024962.2"/>
    </source>
</evidence>
<reference evidence="4 5" key="1">
    <citation type="journal article" date="2009" name="Science">
        <title>Genome sequence, comparative analysis, and population genetics of the domestic horse.</title>
        <authorList>
            <consortium name="Broad Institute Genome Sequencing Platform"/>
            <consortium name="Broad Institute Whole Genome Assembly Team"/>
            <person name="Wade C.M."/>
            <person name="Giulotto E."/>
            <person name="Sigurdsson S."/>
            <person name="Zoli M."/>
            <person name="Gnerre S."/>
            <person name="Imsland F."/>
            <person name="Lear T.L."/>
            <person name="Adelson D.L."/>
            <person name="Bailey E."/>
            <person name="Bellone R.R."/>
            <person name="Bloecker H."/>
            <person name="Distl O."/>
            <person name="Edgar R.C."/>
            <person name="Garber M."/>
            <person name="Leeb T."/>
            <person name="Mauceli E."/>
            <person name="MacLeod J.N."/>
            <person name="Penedo M.C.T."/>
            <person name="Raison J.M."/>
            <person name="Sharpe T."/>
            <person name="Vogel J."/>
            <person name="Andersson L."/>
            <person name="Antczak D.F."/>
            <person name="Biagi T."/>
            <person name="Binns M.M."/>
            <person name="Chowdhary B.P."/>
            <person name="Coleman S.J."/>
            <person name="Della Valle G."/>
            <person name="Fryc S."/>
            <person name="Guerin G."/>
            <person name="Hasegawa T."/>
            <person name="Hill E.W."/>
            <person name="Jurka J."/>
            <person name="Kiialainen A."/>
            <person name="Lindgren G."/>
            <person name="Liu J."/>
            <person name="Magnani E."/>
            <person name="Mickelson J.R."/>
            <person name="Murray J."/>
            <person name="Nergadze S.G."/>
            <person name="Onofrio R."/>
            <person name="Pedroni S."/>
            <person name="Piras M.F."/>
            <person name="Raudsepp T."/>
            <person name="Rocchi M."/>
            <person name="Roeed K.H."/>
            <person name="Ryder O.A."/>
            <person name="Searle S."/>
            <person name="Skow L."/>
            <person name="Swinburne J.E."/>
            <person name="Syvaenen A.C."/>
            <person name="Tozaki T."/>
            <person name="Valberg S.J."/>
            <person name="Vaudin M."/>
            <person name="White J.R."/>
            <person name="Zody M.C."/>
            <person name="Lander E.S."/>
            <person name="Lindblad-Toh K."/>
        </authorList>
    </citation>
    <scope>NUCLEOTIDE SEQUENCE [LARGE SCALE GENOMIC DNA]</scope>
    <source>
        <strain evidence="4 5">Thoroughbred</strain>
    </source>
</reference>
<feature type="compositionally biased region" description="Basic residues" evidence="1">
    <location>
        <begin position="372"/>
        <end position="384"/>
    </location>
</feature>
<dbReference type="InterPro" id="IPR055251">
    <property type="entry name" value="SOS1_NGEF_PH"/>
</dbReference>
<feature type="compositionally biased region" description="Basic residues" evidence="1">
    <location>
        <begin position="280"/>
        <end position="290"/>
    </location>
</feature>
<dbReference type="Pfam" id="PF22697">
    <property type="entry name" value="SOS1_NGEF_PH"/>
    <property type="match status" value="1"/>
</dbReference>
<protein>
    <submittedName>
        <fullName evidence="4">Rho guanine nucleotide exchange factor 40</fullName>
    </submittedName>
</protein>
<dbReference type="PANTHER" id="PTHR45845:SF5">
    <property type="entry name" value="RHO GUANINE NUCLEOTIDE EXCHANGE FACTOR 40"/>
    <property type="match status" value="1"/>
</dbReference>
<dbReference type="SMART" id="SM00233">
    <property type="entry name" value="PH"/>
    <property type="match status" value="1"/>
</dbReference>
<proteinExistence type="predicted"/>
<dbReference type="Bgee" id="ENSECAG00000021434">
    <property type="expression patterns" value="Expressed in synovial membrane of synovial joint and 23 other cell types or tissues"/>
</dbReference>
<dbReference type="PROSITE" id="PS50003">
    <property type="entry name" value="PH_DOMAIN"/>
    <property type="match status" value="1"/>
</dbReference>
<dbReference type="VGNC" id="VGNC:15494">
    <property type="gene designation" value="ARHGEF40"/>
</dbReference>
<feature type="compositionally biased region" description="Pro residues" evidence="1">
    <location>
        <begin position="200"/>
        <end position="218"/>
    </location>
</feature>
<dbReference type="InterPro" id="IPR052231">
    <property type="entry name" value="Rho_GEF_signaling-related"/>
</dbReference>
<dbReference type="Ensembl" id="ENSECAT00000046325.3">
    <property type="protein sequence ID" value="ENSECAP00000024962.2"/>
    <property type="gene ID" value="ENSECAG00000021434.4"/>
</dbReference>
<feature type="compositionally biased region" description="Gly residues" evidence="1">
    <location>
        <begin position="354"/>
        <end position="365"/>
    </location>
</feature>
<dbReference type="PROSITE" id="PS50010">
    <property type="entry name" value="DH_2"/>
    <property type="match status" value="1"/>
</dbReference>
<name>A0A3Q2GVZ9_HORSE</name>
<dbReference type="CDD" id="cd13242">
    <property type="entry name" value="PH_puratrophin-1"/>
    <property type="match status" value="1"/>
</dbReference>
<evidence type="ECO:0000313" key="6">
    <source>
        <dbReference type="VGNC" id="VGNC:15494"/>
    </source>
</evidence>
<feature type="domain" description="PH" evidence="2">
    <location>
        <begin position="1203"/>
        <end position="1310"/>
    </location>
</feature>
<reference evidence="4" key="3">
    <citation type="submission" date="2025-09" db="UniProtKB">
        <authorList>
            <consortium name="Ensembl"/>
        </authorList>
    </citation>
    <scope>IDENTIFICATION</scope>
    <source>
        <strain evidence="4">Thoroughbred</strain>
    </source>
</reference>
<evidence type="ECO:0000259" key="2">
    <source>
        <dbReference type="PROSITE" id="PS50003"/>
    </source>
</evidence>
<dbReference type="SUPFAM" id="SSF50729">
    <property type="entry name" value="PH domain-like"/>
    <property type="match status" value="1"/>
</dbReference>
<dbReference type="InterPro" id="IPR001849">
    <property type="entry name" value="PH_domain"/>
</dbReference>
<organism evidence="4 5">
    <name type="scientific">Equus caballus</name>
    <name type="common">Horse</name>
    <dbReference type="NCBI Taxonomy" id="9796"/>
    <lineage>
        <taxon>Eukaryota</taxon>
        <taxon>Metazoa</taxon>
        <taxon>Chordata</taxon>
        <taxon>Craniata</taxon>
        <taxon>Vertebrata</taxon>
        <taxon>Euteleostomi</taxon>
        <taxon>Mammalia</taxon>
        <taxon>Eutheria</taxon>
        <taxon>Laurasiatheria</taxon>
        <taxon>Perissodactyla</taxon>
        <taxon>Equidae</taxon>
        <taxon>Equus</taxon>
    </lineage>
</organism>
<feature type="region of interest" description="Disordered" evidence="1">
    <location>
        <begin position="253"/>
        <end position="486"/>
    </location>
</feature>
<reference evidence="4" key="2">
    <citation type="submission" date="2025-08" db="UniProtKB">
        <authorList>
            <consortium name="Ensembl"/>
        </authorList>
    </citation>
    <scope>IDENTIFICATION</scope>
    <source>
        <strain evidence="4">Thoroughbred</strain>
    </source>
</reference>
<evidence type="ECO:0000313" key="5">
    <source>
        <dbReference type="Proteomes" id="UP000002281"/>
    </source>
</evidence>
<accession>A0A3Q2GVZ9</accession>
<keyword evidence="5" id="KW-1185">Reference proteome</keyword>
<dbReference type="InterPro" id="IPR035899">
    <property type="entry name" value="DBL_dom_sf"/>
</dbReference>
<sequence length="1373" mass="149664">MEPEPVEDCVQSTLAALYPPFEATAPTLLGQVFQVVERTYREDALRYTLDFLVPAKHLLAKVQQEACAQYSGFLFFHEGWPLCLHEQVVVQLAALPWQLLRPGDFYLQVVPSAAQAPRLALKCLAPGGGRVQELPVPNEACAYLFTPEWLQGINKDRPTGRLSTCLLSAPSGIQRLPWAELICPRFVHKGGLMVGHRPSTLPPELPSGPPGLPSPPLPEEALGTRSPGDGHNAPAEGPEGEYVELLEVTLPVMGSPTDAEGSSGLSRTRTVPTRKAAGGKGRHRRHRAWMHQKGLGHRDKDGTRPPGEGSSTGASPGSPPGAEALPEAAALEVSEPPAEALGEASESCPLRPGEVGGGAGQGAEGPPGTPRRTGKGNRRKKRAAGRGALSRGGDSTPLSPEDKEETSHQEALVNLPPPNEHQLPGRSPSKEEHEGLGKPESDPKEELKPAGPTGPEELLSDPPTPPLETVQEVKEDSVSEEAPAVSISDDPDVAWDLMASGFLVLTGGVDQSGRALLTITPPCPPEEPPPSRDMLSTALHYLHSLLRPDLQILGLSILLDLRKAPPLPPALIPVLSQLQDLGDPPLIQRLLLLTYDDPPAELHGFQGAELLSENDLKRVAKPEELQWDLGGHREPSPSHWVETHQEVARLCRLCRGVLGSVRQAIEELEGPPEPEGEETVGMPEPLQKVLADPRLTELQRDGGAILMRLRSTHSSKLEGPGPATLYQEVDEAIHQLVRLSNLHVQQQEQRQRLHRLQQVLQWVSGPGEEQLASFAVPGDSLSALQETELRFRAFSTEVQERLAQAREALALEENAASQKVLDIFEQRLEQVESGLHRALRLQRFFQQAHEWVDEGSARLAGAGPGREAVLAALALRRAPEPSAGTFQEMRALALDLGSPAALREWGRCRARCQELERRIQQQLGEEASPRGHRRRRADSASSGGTQRGSHSPSPSLSSLLLPGSPGPRTAPSHCSLAPCGEDCEEEGPELAPEAEGRLPRTVLIRGLEVTSTEVVDRTCSPREHVLLGRAGGPDGPWGVGTPRMERKRSISAQQRLVSELIACEQEYVAALSEPVPPPGPELTPELRGTWAAALSARERLRSFHRTHFLRELQGCATHPLRIGACFLRHGSSEGGPHLPRALQQPLEQLARYGRLLEELLREAGPELSSERQALGAAVQLLREQETHGRDLLAVEAVRGCETDLKEQGQLLHRDPFTVICGRKKCLRHVFLFEHLLLFSKLKGSEGGSETFVYKQSFKTADMGLTENIGDSGLCFELWFRRRRAREAYTLQAASPEIKLKWTSSIAQLLWRQAAHNKELRVQQMVSMGIGNKPFLDIKALGERTLSALLTGRGESQTAGGWPPEFKIMRVRVP</sequence>
<evidence type="ECO:0000259" key="3">
    <source>
        <dbReference type="PROSITE" id="PS50010"/>
    </source>
</evidence>
<evidence type="ECO:0000256" key="1">
    <source>
        <dbReference type="SAM" id="MobiDB-lite"/>
    </source>
</evidence>
<feature type="region of interest" description="Disordered" evidence="1">
    <location>
        <begin position="197"/>
        <end position="238"/>
    </location>
</feature>
<feature type="compositionally biased region" description="Low complexity" evidence="1">
    <location>
        <begin position="305"/>
        <end position="341"/>
    </location>
</feature>
<dbReference type="Gene3D" id="2.30.29.30">
    <property type="entry name" value="Pleckstrin-homology domain (PH domain)/Phosphotyrosine-binding domain (PTB)"/>
    <property type="match status" value="1"/>
</dbReference>
<dbReference type="GeneTree" id="ENSGT00940000161599"/>
<dbReference type="Proteomes" id="UP000002281">
    <property type="component" value="Chromosome 1"/>
</dbReference>